<reference evidence="2" key="2">
    <citation type="journal article" date="2014" name="ISME J.">
        <title>Microbial stratification in low pH oxic and suboxic macroscopic growths along an acid mine drainage.</title>
        <authorList>
            <person name="Mendez-Garcia C."/>
            <person name="Mesa V."/>
            <person name="Sprenger R.R."/>
            <person name="Richter M."/>
            <person name="Diez M.S."/>
            <person name="Solano J."/>
            <person name="Bargiela R."/>
            <person name="Golyshina O.V."/>
            <person name="Manteca A."/>
            <person name="Ramos J.L."/>
            <person name="Gallego J.R."/>
            <person name="Llorente I."/>
            <person name="Martins Dos Santos V.A."/>
            <person name="Jensen O.N."/>
            <person name="Pelaez A.I."/>
            <person name="Sanchez J."/>
            <person name="Ferrer M."/>
        </authorList>
    </citation>
    <scope>NUCLEOTIDE SEQUENCE</scope>
</reference>
<dbReference type="GO" id="GO:0004177">
    <property type="term" value="F:aminopeptidase activity"/>
    <property type="evidence" value="ECO:0007669"/>
    <property type="project" value="UniProtKB-KW"/>
</dbReference>
<keyword evidence="2" id="KW-0645">Protease</keyword>
<feature type="domain" description="ERAP1-like C-terminal" evidence="1">
    <location>
        <begin position="4"/>
        <end position="92"/>
    </location>
</feature>
<dbReference type="AlphaFoldDB" id="T1CBR7"/>
<reference evidence="2" key="1">
    <citation type="submission" date="2013-08" db="EMBL/GenBank/DDBJ databases">
        <authorList>
            <person name="Mendez C."/>
            <person name="Richter M."/>
            <person name="Ferrer M."/>
            <person name="Sanchez J."/>
        </authorList>
    </citation>
    <scope>NUCLEOTIDE SEQUENCE</scope>
</reference>
<feature type="non-terminal residue" evidence="2">
    <location>
        <position position="1"/>
    </location>
</feature>
<comment type="caution">
    <text evidence="2">The sequence shown here is derived from an EMBL/GenBank/DDBJ whole genome shotgun (WGS) entry which is preliminary data.</text>
</comment>
<gene>
    <name evidence="2" type="ORF">B1A_01592</name>
</gene>
<dbReference type="Gene3D" id="1.25.50.20">
    <property type="match status" value="1"/>
</dbReference>
<accession>T1CBR7</accession>
<organism evidence="2">
    <name type="scientific">mine drainage metagenome</name>
    <dbReference type="NCBI Taxonomy" id="410659"/>
    <lineage>
        <taxon>unclassified sequences</taxon>
        <taxon>metagenomes</taxon>
        <taxon>ecological metagenomes</taxon>
    </lineage>
</organism>
<name>T1CBR7_9ZZZZ</name>
<dbReference type="Pfam" id="PF11838">
    <property type="entry name" value="ERAP1_C"/>
    <property type="match status" value="1"/>
</dbReference>
<keyword evidence="2" id="KW-0031">Aminopeptidase</keyword>
<dbReference type="EMBL" id="AUZX01001208">
    <property type="protein sequence ID" value="EQD79697.1"/>
    <property type="molecule type" value="Genomic_DNA"/>
</dbReference>
<keyword evidence="2" id="KW-0378">Hydrolase</keyword>
<proteinExistence type="predicted"/>
<sequence>SPLVRVQDAVGVIGSLARNPIGRRRTFDFVAKNWETFYARYESGGFALNRLVRGISDSFRTEEERKMVEGFFLEHPVPAARRAVAQALETIRSNGEIFESNREDLSRFLAGLLSDKDRRLPEVGGGVVVDHAVDRGLPVTCPG</sequence>
<evidence type="ECO:0000313" key="2">
    <source>
        <dbReference type="EMBL" id="EQD79697.1"/>
    </source>
</evidence>
<protein>
    <submittedName>
        <fullName evidence="2">Aminopeptidase</fullName>
    </submittedName>
</protein>
<evidence type="ECO:0000259" key="1">
    <source>
        <dbReference type="Pfam" id="PF11838"/>
    </source>
</evidence>
<dbReference type="InterPro" id="IPR024571">
    <property type="entry name" value="ERAP1-like_C_dom"/>
</dbReference>